<keyword evidence="7" id="KW-1015">Disulfide bond</keyword>
<evidence type="ECO:0000256" key="8">
    <source>
        <dbReference type="PROSITE-ProRule" id="PRU01211"/>
    </source>
</evidence>
<dbReference type="Gene3D" id="3.40.390.10">
    <property type="entry name" value="Collagenase (Catalytic Domain)"/>
    <property type="match status" value="1"/>
</dbReference>
<dbReference type="GO" id="GO:0008270">
    <property type="term" value="F:zinc ion binding"/>
    <property type="evidence" value="ECO:0007669"/>
    <property type="project" value="InterPro"/>
</dbReference>
<dbReference type="SMART" id="SM00235">
    <property type="entry name" value="ZnMc"/>
    <property type="match status" value="1"/>
</dbReference>
<evidence type="ECO:0000313" key="11">
    <source>
        <dbReference type="Proteomes" id="UP000038045"/>
    </source>
</evidence>
<dbReference type="PANTHER" id="PTHR10127">
    <property type="entry name" value="DISCOIDIN, CUB, EGF, LAMININ , AND ZINC METALLOPROTEASE DOMAIN CONTAINING"/>
    <property type="match status" value="1"/>
</dbReference>
<dbReference type="GO" id="GO:0004222">
    <property type="term" value="F:metalloendopeptidase activity"/>
    <property type="evidence" value="ECO:0007669"/>
    <property type="project" value="UniProtKB-UniRule"/>
</dbReference>
<name>A0A0N4Z8E7_PARTI</name>
<accession>A0A0N4Z8E7</accession>
<keyword evidence="2 9" id="KW-0645">Protease</keyword>
<dbReference type="PROSITE" id="PS51864">
    <property type="entry name" value="ASTACIN"/>
    <property type="match status" value="1"/>
</dbReference>
<sequence length="388" mass="45361">MIKNVSSNNEIQVSDYFDKKIDKRSIIKYLNYTWKMPIRYHISRDLSQWYVTTALIHIQQETCVRFKKENMKIKSGNGINFVYHKHYCGSQIGMNPNNQPQELLLNYQCMYDLIRIQTTVFRALGMIHEQCRTDRDSFVTIHNKSITSGFESNFQMDIYGYSETYNISYDYGSIMQSFSTAFSKDGKPTITSKISSKYEEMMGQRATIAFSDYKLINLHYCKNNCSNTIVCQNDGYQDPNSCRKCKCIHNFEGIKCDYPKVTVYRCGMYTRIATPKIQLLNPWGSTDCYYKIKSSEDKRVGINIAYVNAHYEKLCHDKYGVEVKHRKDKAVMGLCLCGIHYGPNYLLSEDNTVLVHHIGWRLWHQIKVNYVEVERNATIDDLKKIFKA</sequence>
<evidence type="ECO:0000313" key="12">
    <source>
        <dbReference type="WBParaSite" id="PTRK_0000354900.1"/>
    </source>
</evidence>
<evidence type="ECO:0000256" key="5">
    <source>
        <dbReference type="ARBA" id="ARBA00022833"/>
    </source>
</evidence>
<evidence type="ECO:0000256" key="3">
    <source>
        <dbReference type="ARBA" id="ARBA00022723"/>
    </source>
</evidence>
<dbReference type="Pfam" id="PF01400">
    <property type="entry name" value="Astacin"/>
    <property type="match status" value="1"/>
</dbReference>
<dbReference type="PRINTS" id="PR00480">
    <property type="entry name" value="ASTACIN"/>
</dbReference>
<evidence type="ECO:0000256" key="9">
    <source>
        <dbReference type="RuleBase" id="RU361183"/>
    </source>
</evidence>
<keyword evidence="1" id="KW-0245">EGF-like domain</keyword>
<keyword evidence="4 9" id="KW-0378">Hydrolase</keyword>
<feature type="domain" description="Peptidase M12A" evidence="10">
    <location>
        <begin position="24"/>
        <end position="222"/>
    </location>
</feature>
<dbReference type="PROSITE" id="PS00022">
    <property type="entry name" value="EGF_1"/>
    <property type="match status" value="1"/>
</dbReference>
<keyword evidence="5 9" id="KW-0862">Zinc</keyword>
<comment type="caution">
    <text evidence="8">Lacks conserved residue(s) required for the propagation of feature annotation.</text>
</comment>
<organism evidence="11 12">
    <name type="scientific">Parastrongyloides trichosuri</name>
    <name type="common">Possum-specific nematode worm</name>
    <dbReference type="NCBI Taxonomy" id="131310"/>
    <lineage>
        <taxon>Eukaryota</taxon>
        <taxon>Metazoa</taxon>
        <taxon>Ecdysozoa</taxon>
        <taxon>Nematoda</taxon>
        <taxon>Chromadorea</taxon>
        <taxon>Rhabditida</taxon>
        <taxon>Tylenchina</taxon>
        <taxon>Panagrolaimomorpha</taxon>
        <taxon>Strongyloidoidea</taxon>
        <taxon>Strongyloididae</taxon>
        <taxon>Parastrongyloides</taxon>
    </lineage>
</organism>
<evidence type="ECO:0000256" key="4">
    <source>
        <dbReference type="ARBA" id="ARBA00022801"/>
    </source>
</evidence>
<dbReference type="InterPro" id="IPR001506">
    <property type="entry name" value="Peptidase_M12A"/>
</dbReference>
<keyword evidence="6 9" id="KW-0482">Metalloprotease</keyword>
<protein>
    <recommendedName>
        <fullName evidence="9">Metalloendopeptidase</fullName>
        <ecNumber evidence="9">3.4.24.-</ecNumber>
    </recommendedName>
</protein>
<keyword evidence="3 9" id="KW-0479">Metal-binding</keyword>
<dbReference type="AlphaFoldDB" id="A0A0N4Z8E7"/>
<dbReference type="STRING" id="131310.A0A0N4Z8E7"/>
<comment type="cofactor">
    <cofactor evidence="9">
        <name>Zn(2+)</name>
        <dbReference type="ChEBI" id="CHEBI:29105"/>
    </cofactor>
    <text evidence="9">Binds 1 zinc ion per subunit.</text>
</comment>
<dbReference type="InterPro" id="IPR024079">
    <property type="entry name" value="MetalloPept_cat_dom_sf"/>
</dbReference>
<dbReference type="EC" id="3.4.24.-" evidence="9"/>
<dbReference type="SUPFAM" id="SSF49854">
    <property type="entry name" value="Spermadhesin, CUB domain"/>
    <property type="match status" value="1"/>
</dbReference>
<dbReference type="WBParaSite" id="PTRK_0000354900.1">
    <property type="protein sequence ID" value="PTRK_0000354900.1"/>
    <property type="gene ID" value="PTRK_0000354900"/>
</dbReference>
<keyword evidence="11" id="KW-1185">Reference proteome</keyword>
<dbReference type="SUPFAM" id="SSF55486">
    <property type="entry name" value="Metalloproteases ('zincins'), catalytic domain"/>
    <property type="match status" value="1"/>
</dbReference>
<evidence type="ECO:0000256" key="2">
    <source>
        <dbReference type="ARBA" id="ARBA00022670"/>
    </source>
</evidence>
<evidence type="ECO:0000256" key="6">
    <source>
        <dbReference type="ARBA" id="ARBA00023049"/>
    </source>
</evidence>
<evidence type="ECO:0000259" key="10">
    <source>
        <dbReference type="PROSITE" id="PS51864"/>
    </source>
</evidence>
<dbReference type="InterPro" id="IPR035914">
    <property type="entry name" value="Sperma_CUB_dom_sf"/>
</dbReference>
<reference evidence="12" key="1">
    <citation type="submission" date="2017-02" db="UniProtKB">
        <authorList>
            <consortium name="WormBaseParasite"/>
        </authorList>
    </citation>
    <scope>IDENTIFICATION</scope>
</reference>
<evidence type="ECO:0000256" key="7">
    <source>
        <dbReference type="ARBA" id="ARBA00023157"/>
    </source>
</evidence>
<dbReference type="PANTHER" id="PTHR10127:SF780">
    <property type="entry name" value="METALLOENDOPEPTIDASE"/>
    <property type="match status" value="1"/>
</dbReference>
<proteinExistence type="predicted"/>
<dbReference type="Proteomes" id="UP000038045">
    <property type="component" value="Unplaced"/>
</dbReference>
<dbReference type="GO" id="GO:0006508">
    <property type="term" value="P:proteolysis"/>
    <property type="evidence" value="ECO:0007669"/>
    <property type="project" value="UniProtKB-KW"/>
</dbReference>
<evidence type="ECO:0000256" key="1">
    <source>
        <dbReference type="ARBA" id="ARBA00022536"/>
    </source>
</evidence>
<dbReference type="InterPro" id="IPR000742">
    <property type="entry name" value="EGF"/>
</dbReference>
<dbReference type="InterPro" id="IPR006026">
    <property type="entry name" value="Peptidase_Metallo"/>
</dbReference>